<dbReference type="AlphaFoldDB" id="A0A2Z4IHK3"/>
<proteinExistence type="predicted"/>
<gene>
    <name evidence="1" type="ORF">DN752_08600</name>
</gene>
<dbReference type="KEGG" id="est:DN752_08600"/>
<organism evidence="1 2">
    <name type="scientific">Echinicola strongylocentroti</name>
    <dbReference type="NCBI Taxonomy" id="1795355"/>
    <lineage>
        <taxon>Bacteria</taxon>
        <taxon>Pseudomonadati</taxon>
        <taxon>Bacteroidota</taxon>
        <taxon>Cytophagia</taxon>
        <taxon>Cytophagales</taxon>
        <taxon>Cyclobacteriaceae</taxon>
        <taxon>Echinicola</taxon>
    </lineage>
</organism>
<dbReference type="EMBL" id="CP030041">
    <property type="protein sequence ID" value="AWW30177.1"/>
    <property type="molecule type" value="Genomic_DNA"/>
</dbReference>
<accession>A0A2Z4IHK3</accession>
<keyword evidence="2" id="KW-1185">Reference proteome</keyword>
<protein>
    <submittedName>
        <fullName evidence="1">Uncharacterized protein</fullName>
    </submittedName>
</protein>
<evidence type="ECO:0000313" key="2">
    <source>
        <dbReference type="Proteomes" id="UP000248688"/>
    </source>
</evidence>
<sequence>MIINFFITKVIYFKKNLIDRPMLDSLQTFLKLKGLRHEPLYTSCEMLEKVNMYMKKNCSFGHQVFTFYLILP</sequence>
<evidence type="ECO:0000313" key="1">
    <source>
        <dbReference type="EMBL" id="AWW30177.1"/>
    </source>
</evidence>
<name>A0A2Z4IHK3_9BACT</name>
<dbReference type="Proteomes" id="UP000248688">
    <property type="component" value="Chromosome"/>
</dbReference>
<reference evidence="1 2" key="1">
    <citation type="submission" date="2018-06" db="EMBL/GenBank/DDBJ databases">
        <title>Echinicola strongylocentroti sp. nov., isolated from a sea urchin Strongylocentrotus intermedius.</title>
        <authorList>
            <person name="Bae S.S."/>
        </authorList>
    </citation>
    <scope>NUCLEOTIDE SEQUENCE [LARGE SCALE GENOMIC DNA]</scope>
    <source>
        <strain evidence="1 2">MEBiC08714</strain>
    </source>
</reference>